<name>A0AAV7GRY4_DENCH</name>
<dbReference type="Proteomes" id="UP000775213">
    <property type="component" value="Unassembled WGS sequence"/>
</dbReference>
<proteinExistence type="predicted"/>
<keyword evidence="2" id="KW-1185">Reference proteome</keyword>
<protein>
    <submittedName>
        <fullName evidence="1">Uncharacterized protein</fullName>
    </submittedName>
</protein>
<evidence type="ECO:0000313" key="1">
    <source>
        <dbReference type="EMBL" id="KAH0464219.1"/>
    </source>
</evidence>
<evidence type="ECO:0000313" key="2">
    <source>
        <dbReference type="Proteomes" id="UP000775213"/>
    </source>
</evidence>
<organism evidence="1 2">
    <name type="scientific">Dendrobium chrysotoxum</name>
    <name type="common">Orchid</name>
    <dbReference type="NCBI Taxonomy" id="161865"/>
    <lineage>
        <taxon>Eukaryota</taxon>
        <taxon>Viridiplantae</taxon>
        <taxon>Streptophyta</taxon>
        <taxon>Embryophyta</taxon>
        <taxon>Tracheophyta</taxon>
        <taxon>Spermatophyta</taxon>
        <taxon>Magnoliopsida</taxon>
        <taxon>Liliopsida</taxon>
        <taxon>Asparagales</taxon>
        <taxon>Orchidaceae</taxon>
        <taxon>Epidendroideae</taxon>
        <taxon>Malaxideae</taxon>
        <taxon>Dendrobiinae</taxon>
        <taxon>Dendrobium</taxon>
    </lineage>
</organism>
<sequence length="78" mass="9052">MFLRLEKPQFEGVVGPHAAEDWLISTIGYISIGWRSRLLYESRFTTLARYTPQLVSTLEEKCYKFLRGLIDSMCHAPI</sequence>
<gene>
    <name evidence="1" type="ORF">IEQ34_007005</name>
</gene>
<dbReference type="EMBL" id="JAGFBR010000007">
    <property type="protein sequence ID" value="KAH0464219.1"/>
    <property type="molecule type" value="Genomic_DNA"/>
</dbReference>
<comment type="caution">
    <text evidence="1">The sequence shown here is derived from an EMBL/GenBank/DDBJ whole genome shotgun (WGS) entry which is preliminary data.</text>
</comment>
<reference evidence="1 2" key="1">
    <citation type="journal article" date="2021" name="Hortic Res">
        <title>Chromosome-scale assembly of the Dendrobium chrysotoxum genome enhances the understanding of orchid evolution.</title>
        <authorList>
            <person name="Zhang Y."/>
            <person name="Zhang G.Q."/>
            <person name="Zhang D."/>
            <person name="Liu X.D."/>
            <person name="Xu X.Y."/>
            <person name="Sun W.H."/>
            <person name="Yu X."/>
            <person name="Zhu X."/>
            <person name="Wang Z.W."/>
            <person name="Zhao X."/>
            <person name="Zhong W.Y."/>
            <person name="Chen H."/>
            <person name="Yin W.L."/>
            <person name="Huang T."/>
            <person name="Niu S.C."/>
            <person name="Liu Z.J."/>
        </authorList>
    </citation>
    <scope>NUCLEOTIDE SEQUENCE [LARGE SCALE GENOMIC DNA]</scope>
    <source>
        <strain evidence="1">Lindl</strain>
    </source>
</reference>
<dbReference type="AlphaFoldDB" id="A0AAV7GRY4"/>
<accession>A0AAV7GRY4</accession>